<dbReference type="EMBL" id="OA889719">
    <property type="protein sequence ID" value="CAD7284297.1"/>
    <property type="molecule type" value="Genomic_DNA"/>
</dbReference>
<dbReference type="EMBL" id="CAJPEX010007682">
    <property type="protein sequence ID" value="CAG0924449.1"/>
    <property type="molecule type" value="Genomic_DNA"/>
</dbReference>
<organism evidence="1">
    <name type="scientific">Notodromas monacha</name>
    <dbReference type="NCBI Taxonomy" id="399045"/>
    <lineage>
        <taxon>Eukaryota</taxon>
        <taxon>Metazoa</taxon>
        <taxon>Ecdysozoa</taxon>
        <taxon>Arthropoda</taxon>
        <taxon>Crustacea</taxon>
        <taxon>Oligostraca</taxon>
        <taxon>Ostracoda</taxon>
        <taxon>Podocopa</taxon>
        <taxon>Podocopida</taxon>
        <taxon>Cypridocopina</taxon>
        <taxon>Cypridoidea</taxon>
        <taxon>Cyprididae</taxon>
        <taxon>Notodromas</taxon>
    </lineage>
</organism>
<gene>
    <name evidence="1" type="ORF">NMOB1V02_LOCUS11904</name>
</gene>
<name>A0A7R9GJ27_9CRUS</name>
<keyword evidence="2" id="KW-1185">Reference proteome</keyword>
<reference evidence="1" key="1">
    <citation type="submission" date="2020-11" db="EMBL/GenBank/DDBJ databases">
        <authorList>
            <person name="Tran Van P."/>
        </authorList>
    </citation>
    <scope>NUCLEOTIDE SEQUENCE</scope>
</reference>
<accession>A0A7R9GJ27</accession>
<dbReference type="AlphaFoldDB" id="A0A7R9GJ27"/>
<sequence length="367" mass="40638">MDLLEKFILPVQAVNWVEGSAEVLLEPGVLSSWRALRISKLKDAIHGKVKAFNIFAEKNKDASWDAFSGSNFENGAEVIVNFGGGFKRGIVSNAAENISEVYLVDVGITVRVVSSDIQLRHYVVEQENWEPTAWSVKQKTETKLRLLPASNVSPDDAFLSMCSLKPFCLSGEAIDVDPIVRRAALFGCESVLASHSKGVEKLFGSITKWMVTLVSKGIHNEAPTVCLFGLMAKQSNLFFADSDEENTLKKFLLMEGGSTTGENDDLVLCVCINGLLIRSGAVAYSKDRIWTKEDFFSPEICDIVLEGGYPERLLKSFWMPKVTKARVFSRGSDFLWDSLPPYNPFRPVESCSALQVALEKLYLSSLV</sequence>
<protein>
    <submittedName>
        <fullName evidence="1">Uncharacterized protein</fullName>
    </submittedName>
</protein>
<proteinExistence type="predicted"/>
<dbReference type="Proteomes" id="UP000678499">
    <property type="component" value="Unassembled WGS sequence"/>
</dbReference>
<evidence type="ECO:0000313" key="1">
    <source>
        <dbReference type="EMBL" id="CAD7284297.1"/>
    </source>
</evidence>
<evidence type="ECO:0000313" key="2">
    <source>
        <dbReference type="Proteomes" id="UP000678499"/>
    </source>
</evidence>